<dbReference type="GO" id="GO:0010333">
    <property type="term" value="F:terpene synthase activity"/>
    <property type="evidence" value="ECO:0007669"/>
    <property type="project" value="InterPro"/>
</dbReference>
<keyword evidence="4" id="KW-0479">Metal-binding</keyword>
<gene>
    <name evidence="6" type="ORF">CMEL01_14520</name>
</gene>
<proteinExistence type="inferred from homology"/>
<dbReference type="PANTHER" id="PTHR35201:SF4">
    <property type="entry name" value="BETA-PINACENE SYNTHASE-RELATED"/>
    <property type="match status" value="1"/>
</dbReference>
<evidence type="ECO:0000313" key="6">
    <source>
        <dbReference type="EMBL" id="KAK1461566.1"/>
    </source>
</evidence>
<dbReference type="GO" id="GO:0046872">
    <property type="term" value="F:metal ion binding"/>
    <property type="evidence" value="ECO:0007669"/>
    <property type="project" value="UniProtKB-KW"/>
</dbReference>
<sequence>MISPESSLLGSPQTGIGNDFDGVPSMSEKSQVDPIHFDVEDDGESTMSPGSPVSSYSTFTDSLSPSQAFTVSSEAGSTLDIRSHIGINSDKVNANYVRIPDFFSSIMSVKPVINVNYDKVKREADSWIATILSLSEAQARRNVQANFAFMNAMWVPYADEEAFRTMIDWNNWVFAFDDQFDEGHLKDDPIKAVEELHATFAVLEDNQAPLQLYDNPIRYIFQTVWDRFKKVCPPTLLWLYCSIHFCQQYIADTRAPTCRDLRKVVNTLQHCYAFQNVGQKLKFANTTIIELQERYKASIRYYFSGLLSQVGVQSSKSAMALTVEEYMGFRRGTIGCQPSYVLVEFCHGINVPSNIIDHESLQECRRISADLVILVNDILSYRKDLEQGVQHNLIALLKSQGHSTQEAIDEIGDMIDECYRDWYLALSKMPICGEKVDQEVIRYLNGCRDVALGNLHWSYESGRYLGDEGALVRQTRVLRLPEA</sequence>
<feature type="compositionally biased region" description="Polar residues" evidence="5">
    <location>
        <begin position="1"/>
        <end position="16"/>
    </location>
</feature>
<organism evidence="6 7">
    <name type="scientific">Colletotrichum melonis</name>
    <dbReference type="NCBI Taxonomy" id="1209925"/>
    <lineage>
        <taxon>Eukaryota</taxon>
        <taxon>Fungi</taxon>
        <taxon>Dikarya</taxon>
        <taxon>Ascomycota</taxon>
        <taxon>Pezizomycotina</taxon>
        <taxon>Sordariomycetes</taxon>
        <taxon>Hypocreomycetidae</taxon>
        <taxon>Glomerellales</taxon>
        <taxon>Glomerellaceae</taxon>
        <taxon>Colletotrichum</taxon>
        <taxon>Colletotrichum acutatum species complex</taxon>
    </lineage>
</organism>
<evidence type="ECO:0000313" key="7">
    <source>
        <dbReference type="Proteomes" id="UP001239795"/>
    </source>
</evidence>
<comment type="similarity">
    <text evidence="2 4">Belongs to the terpene synthase family.</text>
</comment>
<comment type="cofactor">
    <cofactor evidence="1 4">
        <name>Mg(2+)</name>
        <dbReference type="ChEBI" id="CHEBI:18420"/>
    </cofactor>
</comment>
<dbReference type="Pfam" id="PF19086">
    <property type="entry name" value="Terpene_syn_C_2"/>
    <property type="match status" value="2"/>
</dbReference>
<feature type="region of interest" description="Disordered" evidence="5">
    <location>
        <begin position="1"/>
        <end position="31"/>
    </location>
</feature>
<dbReference type="SUPFAM" id="SSF48576">
    <property type="entry name" value="Terpenoid synthases"/>
    <property type="match status" value="1"/>
</dbReference>
<dbReference type="Gene3D" id="1.10.600.10">
    <property type="entry name" value="Farnesyl Diphosphate Synthase"/>
    <property type="match status" value="1"/>
</dbReference>
<keyword evidence="7" id="KW-1185">Reference proteome</keyword>
<accession>A0AAI9XVE6</accession>
<reference evidence="6 7" key="1">
    <citation type="submission" date="2016-10" db="EMBL/GenBank/DDBJ databases">
        <title>The genome sequence of Colletotrichum fioriniae PJ7.</title>
        <authorList>
            <person name="Baroncelli R."/>
        </authorList>
    </citation>
    <scope>NUCLEOTIDE SEQUENCE [LARGE SCALE GENOMIC DNA]</scope>
    <source>
        <strain evidence="6">Col 31</strain>
    </source>
</reference>
<keyword evidence="3 4" id="KW-0460">Magnesium</keyword>
<evidence type="ECO:0000256" key="4">
    <source>
        <dbReference type="RuleBase" id="RU366034"/>
    </source>
</evidence>
<dbReference type="InterPro" id="IPR008949">
    <property type="entry name" value="Isoprenoid_synthase_dom_sf"/>
</dbReference>
<dbReference type="AlphaFoldDB" id="A0AAI9XVE6"/>
<evidence type="ECO:0000256" key="1">
    <source>
        <dbReference type="ARBA" id="ARBA00001946"/>
    </source>
</evidence>
<dbReference type="Proteomes" id="UP001239795">
    <property type="component" value="Unassembled WGS sequence"/>
</dbReference>
<comment type="caution">
    <text evidence="6">The sequence shown here is derived from an EMBL/GenBank/DDBJ whole genome shotgun (WGS) entry which is preliminary data.</text>
</comment>
<dbReference type="EC" id="4.2.3.-" evidence="4"/>
<evidence type="ECO:0000256" key="2">
    <source>
        <dbReference type="ARBA" id="ARBA00006333"/>
    </source>
</evidence>
<name>A0AAI9XVE6_9PEZI</name>
<dbReference type="PANTHER" id="PTHR35201">
    <property type="entry name" value="TERPENE SYNTHASE"/>
    <property type="match status" value="1"/>
</dbReference>
<dbReference type="InterPro" id="IPR034686">
    <property type="entry name" value="Terpene_cyclase-like_2"/>
</dbReference>
<dbReference type="SFLD" id="SFLDS00005">
    <property type="entry name" value="Isoprenoid_Synthase_Type_I"/>
    <property type="match status" value="1"/>
</dbReference>
<evidence type="ECO:0000256" key="3">
    <source>
        <dbReference type="ARBA" id="ARBA00022842"/>
    </source>
</evidence>
<dbReference type="GO" id="GO:0008299">
    <property type="term" value="P:isoprenoid biosynthetic process"/>
    <property type="evidence" value="ECO:0007669"/>
    <property type="project" value="UniProtKB-ARBA"/>
</dbReference>
<keyword evidence="4" id="KW-0456">Lyase</keyword>
<dbReference type="SFLD" id="SFLDG01020">
    <property type="entry name" value="Terpene_Cyclase_Like_2"/>
    <property type="match status" value="1"/>
</dbReference>
<dbReference type="EMBL" id="MLGG01000010">
    <property type="protein sequence ID" value="KAK1461566.1"/>
    <property type="molecule type" value="Genomic_DNA"/>
</dbReference>
<protein>
    <recommendedName>
        <fullName evidence="4">Terpene synthase</fullName>
        <ecNumber evidence="4">4.2.3.-</ecNumber>
    </recommendedName>
</protein>
<evidence type="ECO:0000256" key="5">
    <source>
        <dbReference type="SAM" id="MobiDB-lite"/>
    </source>
</evidence>